<feature type="region of interest" description="Disordered" evidence="2">
    <location>
        <begin position="1"/>
        <end position="265"/>
    </location>
</feature>
<feature type="compositionally biased region" description="Acidic residues" evidence="2">
    <location>
        <begin position="144"/>
        <end position="160"/>
    </location>
</feature>
<sequence>MNNYYPFGFNPFPGQPPAQPYAYPSQYPAQSYPPPANNAFEPQHHTQAQDSFDPNHSMIPGLGYGPQPVPGYGWQQQQHVPPAPQPPQPSMPPVQQQWATREEPNLIPASEYYQNQTPPNPTANSRATGAAPKLSKRQAKQGEDAEEGELSEGEFDDLYDPAEIRIPTGPRNSGRNVRRFATNSSRPGAPSSVPAPAAWSAAANNGGAKSTAALDESARERSGSYSPHLSPREMNPPPVTANNGGSSHRPKPANGCANQPTVPGLGQQASISAVGEARRKAQAAILNLWPMDVRYQQYVDEGIDATVVKSLFADLGLDTTTPRQSAAPAASTKSQGSSKQASAQAPAAVQKTAQDQGPPSSAKSAGEERKDRIARLLAAKNAKAATTTSNAGSQADPKIQGQDNSRSEKEVIQQQKMDAIKKSREARAQKAAEHKNSLQASSKETSPVSASKPPSAPDGSPVAAPAALAIRPQVVNVGDPQQSVAQPAAATSAIPGLFLSNHQTAPGSSQRKRPVASDFESRPPIPKRPFGHQRRDKPFVIDVSDASDDDDVEMETGSSIDEPAVGQRSETLAQKTASFRDRPPLSDGRPQVSPVASNLATPQSGVTPAPKPEHLEKMDKQIEAMKRKIALAEARARLKASMNGQSSGQRSHAQTPDRTVDPDAGKPGIRRVQSLGGSSASDQQNGRSSPVAAEASSSMRLPKPSEKRLVYDPNRAEKRRVISSSLPLAENRLQAKKSKLRLLQAQMIRLEKEIEEEDAAKQKMAMELEELGDEFDDDTNEPQNQIKSKSVGPVVTETDTSIRPTSEARTVDAAEPPAAAPAVHDSETVVPVAESSADASSSPNIVTQLDNTDSNMNDGDDVADTGKAATSPFEALKAPSNVAAAIETSANQVTDAVEGQESRPITSSSDGLSDVVMGESDDSISQDEERQSSDAYEPPEVVDPSEADVPLSTSPIPADSTVSLANSDTNPQQPSTRASPVPEQISVGVNESTPEQGVDPVREVSIASQGVDETPSVAGFVPYDSPLKYFRSYRFHPNFAEAVPGGLRSLTYSHRIDPNLPVCPDQLAGRDCPRGADCIYQHFESMKLPDDQILLQLGGTTHEGDQKKQFNEGLRELLQQMRARNVKDFPSIAKGIIDYRNHFTGDPSKILPLGNISI</sequence>
<feature type="domain" description="C3H1-type" evidence="3">
    <location>
        <begin position="1057"/>
        <end position="1085"/>
    </location>
</feature>
<feature type="compositionally biased region" description="Polar residues" evidence="2">
    <location>
        <begin position="45"/>
        <end position="54"/>
    </location>
</feature>
<dbReference type="PANTHER" id="PTHR21563:SF3">
    <property type="entry name" value="ZINC FINGER C3H1 DOMAIN-CONTAINING PROTEIN"/>
    <property type="match status" value="1"/>
</dbReference>
<dbReference type="GO" id="GO:0005634">
    <property type="term" value="C:nucleus"/>
    <property type="evidence" value="ECO:0007669"/>
    <property type="project" value="TreeGrafter"/>
</dbReference>
<feature type="compositionally biased region" description="Basic and acidic residues" evidence="2">
    <location>
        <begin position="703"/>
        <end position="720"/>
    </location>
</feature>
<feature type="compositionally biased region" description="Low complexity" evidence="2">
    <location>
        <begin position="813"/>
        <end position="822"/>
    </location>
</feature>
<feature type="compositionally biased region" description="Low complexity" evidence="2">
    <location>
        <begin position="1"/>
        <end position="12"/>
    </location>
</feature>
<feature type="compositionally biased region" description="Polar residues" evidence="2">
    <location>
        <begin position="675"/>
        <end position="688"/>
    </location>
</feature>
<accession>A0A4R8RN67</accession>
<feature type="compositionally biased region" description="Polar residues" evidence="2">
    <location>
        <begin position="594"/>
        <end position="606"/>
    </location>
</feature>
<dbReference type="InterPro" id="IPR039278">
    <property type="entry name" value="Red1"/>
</dbReference>
<feature type="zinc finger region" description="C3H1-type" evidence="1">
    <location>
        <begin position="1057"/>
        <end position="1085"/>
    </location>
</feature>
<feature type="compositionally biased region" description="Low complexity" evidence="2">
    <location>
        <begin position="329"/>
        <end position="354"/>
    </location>
</feature>
<evidence type="ECO:0000256" key="1">
    <source>
        <dbReference type="PROSITE-ProRule" id="PRU00723"/>
    </source>
</evidence>
<feature type="compositionally biased region" description="Acidic residues" evidence="2">
    <location>
        <begin position="767"/>
        <end position="780"/>
    </location>
</feature>
<keyword evidence="5" id="KW-1185">Reference proteome</keyword>
<feature type="compositionally biased region" description="Low complexity" evidence="2">
    <location>
        <begin position="184"/>
        <end position="213"/>
    </location>
</feature>
<evidence type="ECO:0000256" key="2">
    <source>
        <dbReference type="SAM" id="MobiDB-lite"/>
    </source>
</evidence>
<feature type="compositionally biased region" description="Polar residues" evidence="2">
    <location>
        <begin position="797"/>
        <end position="808"/>
    </location>
</feature>
<organism evidence="4 5">
    <name type="scientific">Colletotrichum trifolii</name>
    <dbReference type="NCBI Taxonomy" id="5466"/>
    <lineage>
        <taxon>Eukaryota</taxon>
        <taxon>Fungi</taxon>
        <taxon>Dikarya</taxon>
        <taxon>Ascomycota</taxon>
        <taxon>Pezizomycotina</taxon>
        <taxon>Sordariomycetes</taxon>
        <taxon>Hypocreomycetidae</taxon>
        <taxon>Glomerellales</taxon>
        <taxon>Glomerellaceae</taxon>
        <taxon>Colletotrichum</taxon>
        <taxon>Colletotrichum orbiculare species complex</taxon>
    </lineage>
</organism>
<feature type="compositionally biased region" description="Polar residues" evidence="2">
    <location>
        <begin position="568"/>
        <end position="577"/>
    </location>
</feature>
<evidence type="ECO:0000313" key="5">
    <source>
        <dbReference type="Proteomes" id="UP000295703"/>
    </source>
</evidence>
<feature type="compositionally biased region" description="Basic and acidic residues" evidence="2">
    <location>
        <begin position="611"/>
        <end position="626"/>
    </location>
</feature>
<dbReference type="GO" id="GO:0008270">
    <property type="term" value="F:zinc ion binding"/>
    <property type="evidence" value="ECO:0007669"/>
    <property type="project" value="UniProtKB-KW"/>
</dbReference>
<dbReference type="EMBL" id="RYZW01000037">
    <property type="protein sequence ID" value="TDZ60633.1"/>
    <property type="molecule type" value="Genomic_DNA"/>
</dbReference>
<dbReference type="Proteomes" id="UP000295703">
    <property type="component" value="Unassembled WGS sequence"/>
</dbReference>
<feature type="compositionally biased region" description="Polar residues" evidence="2">
    <location>
        <begin position="837"/>
        <end position="857"/>
    </location>
</feature>
<dbReference type="AlphaFoldDB" id="A0A4R8RN67"/>
<feature type="compositionally biased region" description="Polar residues" evidence="2">
    <location>
        <begin position="500"/>
        <end position="509"/>
    </location>
</feature>
<feature type="compositionally biased region" description="Low complexity" evidence="2">
    <location>
        <begin position="20"/>
        <end position="30"/>
    </location>
</feature>
<dbReference type="PROSITE" id="PS50103">
    <property type="entry name" value="ZF_C3H1"/>
    <property type="match status" value="1"/>
</dbReference>
<name>A0A4R8RN67_COLTR</name>
<feature type="region of interest" description="Disordered" evidence="2">
    <location>
        <begin position="891"/>
        <end position="983"/>
    </location>
</feature>
<dbReference type="PANTHER" id="PTHR21563">
    <property type="entry name" value="ZINC FINGER C3H1 DOMAIN-CONTAINING PROTEIN"/>
    <property type="match status" value="1"/>
</dbReference>
<feature type="region of interest" description="Disordered" evidence="2">
    <location>
        <begin position="767"/>
        <end position="870"/>
    </location>
</feature>
<feature type="compositionally biased region" description="Polar residues" evidence="2">
    <location>
        <begin position="642"/>
        <end position="657"/>
    </location>
</feature>
<feature type="compositionally biased region" description="Polar residues" evidence="2">
    <location>
        <begin position="951"/>
        <end position="978"/>
    </location>
</feature>
<proteinExistence type="predicted"/>
<gene>
    <name evidence="4" type="primary">red1</name>
    <name evidence="4" type="ORF">CTRI78_v004807</name>
</gene>
<dbReference type="GO" id="GO:0000178">
    <property type="term" value="C:exosome (RNase complex)"/>
    <property type="evidence" value="ECO:0007669"/>
    <property type="project" value="TreeGrafter"/>
</dbReference>
<evidence type="ECO:0000313" key="4">
    <source>
        <dbReference type="EMBL" id="TDZ60633.1"/>
    </source>
</evidence>
<feature type="compositionally biased region" description="Low complexity" evidence="2">
    <location>
        <begin position="378"/>
        <end position="391"/>
    </location>
</feature>
<keyword evidence="1" id="KW-0479">Metal-binding</keyword>
<feature type="compositionally biased region" description="Polar residues" evidence="2">
    <location>
        <begin position="256"/>
        <end position="265"/>
    </location>
</feature>
<feature type="region of interest" description="Disordered" evidence="2">
    <location>
        <begin position="320"/>
        <end position="465"/>
    </location>
</feature>
<feature type="compositionally biased region" description="Pro residues" evidence="2">
    <location>
        <begin position="81"/>
        <end position="92"/>
    </location>
</feature>
<feature type="region of interest" description="Disordered" evidence="2">
    <location>
        <begin position="497"/>
        <end position="724"/>
    </location>
</feature>
<comment type="caution">
    <text evidence="4">The sequence shown here is derived from an EMBL/GenBank/DDBJ whole genome shotgun (WGS) entry which is preliminary data.</text>
</comment>
<feature type="compositionally biased region" description="Acidic residues" evidence="2">
    <location>
        <begin position="545"/>
        <end position="554"/>
    </location>
</feature>
<reference evidence="4 5" key="1">
    <citation type="submission" date="2018-12" db="EMBL/GenBank/DDBJ databases">
        <title>Genome sequence and assembly of Colletotrichum trifolii.</title>
        <authorList>
            <person name="Gan P."/>
            <person name="Shirasu K."/>
        </authorList>
    </citation>
    <scope>NUCLEOTIDE SEQUENCE [LARGE SCALE GENOMIC DNA]</scope>
    <source>
        <strain evidence="4 5">543-2</strain>
    </source>
</reference>
<protein>
    <submittedName>
        <fullName evidence="4">Protein red1</fullName>
    </submittedName>
</protein>
<keyword evidence="1" id="KW-0862">Zinc</keyword>
<dbReference type="InterPro" id="IPR000571">
    <property type="entry name" value="Znf_CCCH"/>
</dbReference>
<dbReference type="STRING" id="5466.A0A4R8RN67"/>
<keyword evidence="1" id="KW-0863">Zinc-finger</keyword>
<feature type="compositionally biased region" description="Basic and acidic residues" evidence="2">
    <location>
        <begin position="365"/>
        <end position="374"/>
    </location>
</feature>
<feature type="compositionally biased region" description="Polar residues" evidence="2">
    <location>
        <begin position="112"/>
        <end position="127"/>
    </location>
</feature>
<evidence type="ECO:0000259" key="3">
    <source>
        <dbReference type="PROSITE" id="PS50103"/>
    </source>
</evidence>
<feature type="compositionally biased region" description="Basic and acidic residues" evidence="2">
    <location>
        <begin position="418"/>
        <end position="436"/>
    </location>
</feature>